<dbReference type="InterPro" id="IPR018011">
    <property type="entry name" value="Carb_sulfotrans_8-10"/>
</dbReference>
<dbReference type="GO" id="GO:0016051">
    <property type="term" value="P:carbohydrate biosynthetic process"/>
    <property type="evidence" value="ECO:0007669"/>
    <property type="project" value="InterPro"/>
</dbReference>
<dbReference type="AlphaFoldDB" id="A0A974C8S4"/>
<evidence type="ECO:0000256" key="2">
    <source>
        <dbReference type="ARBA" id="ARBA00006339"/>
    </source>
</evidence>
<keyword evidence="7 11" id="KW-0333">Golgi apparatus</keyword>
<feature type="chain" id="PRO_5037352674" description="Carbohydrate sulfotransferase" evidence="12">
    <location>
        <begin position="19"/>
        <end position="270"/>
    </location>
</feature>
<dbReference type="EC" id="2.8.2.-" evidence="11"/>
<evidence type="ECO:0000313" key="14">
    <source>
        <dbReference type="Proteomes" id="UP000694892"/>
    </source>
</evidence>
<dbReference type="OMA" id="MCHPCLL"/>
<evidence type="ECO:0000313" key="13">
    <source>
        <dbReference type="EMBL" id="OCT68633.1"/>
    </source>
</evidence>
<keyword evidence="4" id="KW-0812">Transmembrane</keyword>
<comment type="similarity">
    <text evidence="2 11">Belongs to the sulfotransferase 2 family.</text>
</comment>
<evidence type="ECO:0000256" key="11">
    <source>
        <dbReference type="RuleBase" id="RU364020"/>
    </source>
</evidence>
<keyword evidence="8" id="KW-0472">Membrane</keyword>
<evidence type="ECO:0000256" key="9">
    <source>
        <dbReference type="ARBA" id="ARBA00023180"/>
    </source>
</evidence>
<keyword evidence="12" id="KW-0732">Signal</keyword>
<dbReference type="InterPro" id="IPR005331">
    <property type="entry name" value="Sulfotransferase"/>
</dbReference>
<dbReference type="GO" id="GO:0000139">
    <property type="term" value="C:Golgi membrane"/>
    <property type="evidence" value="ECO:0007669"/>
    <property type="project" value="UniProtKB-SubCell"/>
</dbReference>
<reference evidence="14" key="1">
    <citation type="journal article" date="2016" name="Nature">
        <title>Genome evolution in the allotetraploid frog Xenopus laevis.</title>
        <authorList>
            <person name="Session A.M."/>
            <person name="Uno Y."/>
            <person name="Kwon T."/>
            <person name="Chapman J.A."/>
            <person name="Toyoda A."/>
            <person name="Takahashi S."/>
            <person name="Fukui A."/>
            <person name="Hikosaka A."/>
            <person name="Suzuki A."/>
            <person name="Kondo M."/>
            <person name="van Heeringen S.J."/>
            <person name="Quigley I."/>
            <person name="Heinz S."/>
            <person name="Ogino H."/>
            <person name="Ochi H."/>
            <person name="Hellsten U."/>
            <person name="Lyons J.B."/>
            <person name="Simakov O."/>
            <person name="Putnam N."/>
            <person name="Stites J."/>
            <person name="Kuroki Y."/>
            <person name="Tanaka T."/>
            <person name="Michiue T."/>
            <person name="Watanabe M."/>
            <person name="Bogdanovic O."/>
            <person name="Lister R."/>
            <person name="Georgiou G."/>
            <person name="Paranjpe S.S."/>
            <person name="van Kruijsbergen I."/>
            <person name="Shu S."/>
            <person name="Carlson J."/>
            <person name="Kinoshita T."/>
            <person name="Ohta Y."/>
            <person name="Mawaribuchi S."/>
            <person name="Jenkins J."/>
            <person name="Grimwood J."/>
            <person name="Schmutz J."/>
            <person name="Mitros T."/>
            <person name="Mozaffari S.V."/>
            <person name="Suzuki Y."/>
            <person name="Haramoto Y."/>
            <person name="Yamamoto T.S."/>
            <person name="Takagi C."/>
            <person name="Heald R."/>
            <person name="Miller K."/>
            <person name="Haudenschild C."/>
            <person name="Kitzman J."/>
            <person name="Nakayama T."/>
            <person name="Izutsu Y."/>
            <person name="Robert J."/>
            <person name="Fortriede J."/>
            <person name="Burns K."/>
            <person name="Lotay V."/>
            <person name="Karimi K."/>
            <person name="Yasuoka Y."/>
            <person name="Dichmann D.S."/>
            <person name="Flajnik M.F."/>
            <person name="Houston D.W."/>
            <person name="Shendure J."/>
            <person name="DuPasquier L."/>
            <person name="Vize P.D."/>
            <person name="Zorn A.M."/>
            <person name="Ito M."/>
            <person name="Marcotte E.M."/>
            <person name="Wallingford J.B."/>
            <person name="Ito Y."/>
            <person name="Asashima M."/>
            <person name="Ueno N."/>
            <person name="Matsuda Y."/>
            <person name="Veenstra G.J."/>
            <person name="Fujiyama A."/>
            <person name="Harland R.M."/>
            <person name="Taira M."/>
            <person name="Rokhsar D.S."/>
        </authorList>
    </citation>
    <scope>NUCLEOTIDE SEQUENCE [LARGE SCALE GENOMIC DNA]</scope>
    <source>
        <strain evidence="14">J</strain>
    </source>
</reference>
<name>A0A974C8S4_XENLA</name>
<evidence type="ECO:0000256" key="5">
    <source>
        <dbReference type="ARBA" id="ARBA00022968"/>
    </source>
</evidence>
<protein>
    <recommendedName>
        <fullName evidence="11">Carbohydrate sulfotransferase</fullName>
        <ecNumber evidence="11">2.8.2.-</ecNumber>
    </recommendedName>
</protein>
<keyword evidence="5 11" id="KW-0735">Signal-anchor</keyword>
<dbReference type="GO" id="GO:0008146">
    <property type="term" value="F:sulfotransferase activity"/>
    <property type="evidence" value="ECO:0007669"/>
    <property type="project" value="InterPro"/>
</dbReference>
<evidence type="ECO:0000256" key="12">
    <source>
        <dbReference type="SAM" id="SignalP"/>
    </source>
</evidence>
<dbReference type="Pfam" id="PF03567">
    <property type="entry name" value="Sulfotransfer_2"/>
    <property type="match status" value="1"/>
</dbReference>
<evidence type="ECO:0000256" key="4">
    <source>
        <dbReference type="ARBA" id="ARBA00022692"/>
    </source>
</evidence>
<evidence type="ECO:0000256" key="3">
    <source>
        <dbReference type="ARBA" id="ARBA00022679"/>
    </source>
</evidence>
<comment type="subcellular location">
    <subcellularLocation>
        <location evidence="1 11">Golgi apparatus membrane</location>
        <topology evidence="1 11">Single-pass type II membrane protein</topology>
    </subcellularLocation>
</comment>
<dbReference type="PANTHER" id="PTHR12137">
    <property type="entry name" value="CARBOHYDRATE SULFOTRANSFERASE"/>
    <property type="match status" value="1"/>
</dbReference>
<evidence type="ECO:0000256" key="7">
    <source>
        <dbReference type="ARBA" id="ARBA00023034"/>
    </source>
</evidence>
<keyword evidence="3 11" id="KW-0808">Transferase</keyword>
<keyword evidence="6" id="KW-1133">Transmembrane helix</keyword>
<dbReference type="PANTHER" id="PTHR12137:SF15">
    <property type="entry name" value="CARBOHYDRATE SULFOTRANSFERASE"/>
    <property type="match status" value="1"/>
</dbReference>
<dbReference type="EMBL" id="CM004480">
    <property type="protein sequence ID" value="OCT68633.1"/>
    <property type="molecule type" value="Genomic_DNA"/>
</dbReference>
<feature type="signal peptide" evidence="12">
    <location>
        <begin position="1"/>
        <end position="18"/>
    </location>
</feature>
<evidence type="ECO:0000256" key="8">
    <source>
        <dbReference type="ARBA" id="ARBA00023136"/>
    </source>
</evidence>
<gene>
    <name evidence="13" type="ORF">XELAEV_18039919mg</name>
</gene>
<sequence length="270" mass="31503">MGKPKIFILIVLFCGISGFLLHLNVSEQIVSTQNQRRENVRVICRQNNLTSYSRRIRHSVAKQLYVVHSHKFIYCEVPKVGCSNWKRIILLLNSSLTLTANELAHHVVHTSPNLKKLSLYPPAEQVELLNNHTTVMFTGHSLDLERLVSAYRDKFLHDDGKYYSSMFANEIKKAVRKNADSTERISFKEFVNFIVLKNPKQKDVHWRPMLELCDPCNIHYDIIGKFETIKQDAAYVLRSIRAPKDLKYPDIKHYANETRTNDIITLQYFR</sequence>
<keyword evidence="9 11" id="KW-0325">Glycoprotein</keyword>
<keyword evidence="10 11" id="KW-0119">Carbohydrate metabolism</keyword>
<organism evidence="13 14">
    <name type="scientific">Xenopus laevis</name>
    <name type="common">African clawed frog</name>
    <dbReference type="NCBI Taxonomy" id="8355"/>
    <lineage>
        <taxon>Eukaryota</taxon>
        <taxon>Metazoa</taxon>
        <taxon>Chordata</taxon>
        <taxon>Craniata</taxon>
        <taxon>Vertebrata</taxon>
        <taxon>Euteleostomi</taxon>
        <taxon>Amphibia</taxon>
        <taxon>Batrachia</taxon>
        <taxon>Anura</taxon>
        <taxon>Pipoidea</taxon>
        <taxon>Pipidae</taxon>
        <taxon>Xenopodinae</taxon>
        <taxon>Xenopus</taxon>
        <taxon>Xenopus</taxon>
    </lineage>
</organism>
<dbReference type="Proteomes" id="UP000694892">
    <property type="component" value="Chromosome 8L"/>
</dbReference>
<evidence type="ECO:0000256" key="6">
    <source>
        <dbReference type="ARBA" id="ARBA00022989"/>
    </source>
</evidence>
<accession>A0A974C8S4</accession>
<evidence type="ECO:0000256" key="10">
    <source>
        <dbReference type="ARBA" id="ARBA00023277"/>
    </source>
</evidence>
<proteinExistence type="inferred from homology"/>
<dbReference type="GO" id="GO:0030166">
    <property type="term" value="P:proteoglycan biosynthetic process"/>
    <property type="evidence" value="ECO:0007669"/>
    <property type="project" value="TreeGrafter"/>
</dbReference>
<evidence type="ECO:0000256" key="1">
    <source>
        <dbReference type="ARBA" id="ARBA00004323"/>
    </source>
</evidence>